<dbReference type="EMBL" id="LZDH01000056">
    <property type="protein sequence ID" value="OBS30554.1"/>
    <property type="molecule type" value="Genomic_DNA"/>
</dbReference>
<evidence type="ECO:0000313" key="2">
    <source>
        <dbReference type="Proteomes" id="UP000091969"/>
    </source>
</evidence>
<keyword evidence="2" id="KW-1185">Reference proteome</keyword>
<comment type="caution">
    <text evidence="1">The sequence shown here is derived from an EMBL/GenBank/DDBJ whole genome shotgun (WGS) entry which is preliminary data.</text>
</comment>
<evidence type="ECO:0000313" key="1">
    <source>
        <dbReference type="EMBL" id="OBS30554.1"/>
    </source>
</evidence>
<reference evidence="1 2" key="1">
    <citation type="submission" date="2016-06" db="EMBL/GenBank/DDBJ databases">
        <title>Genome sequence of Tepidimonas fonticaldi PL17.</title>
        <authorList>
            <person name="Pinnaka A.K."/>
        </authorList>
    </citation>
    <scope>NUCLEOTIDE SEQUENCE [LARGE SCALE GENOMIC DNA]</scope>
    <source>
        <strain evidence="1 2">PL17</strain>
    </source>
</reference>
<sequence length="27" mass="3214">MEAERLNALANRLQDLTQRVADLRRFL</sequence>
<gene>
    <name evidence="1" type="ORF">A9O67_05965</name>
</gene>
<organism evidence="1 2">
    <name type="scientific">Tepidimonas fonticaldi</name>
    <dbReference type="NCBI Taxonomy" id="1101373"/>
    <lineage>
        <taxon>Bacteria</taxon>
        <taxon>Pseudomonadati</taxon>
        <taxon>Pseudomonadota</taxon>
        <taxon>Betaproteobacteria</taxon>
        <taxon>Burkholderiales</taxon>
        <taxon>Tepidimonas</taxon>
    </lineage>
</organism>
<dbReference type="Proteomes" id="UP000091969">
    <property type="component" value="Unassembled WGS sequence"/>
</dbReference>
<dbReference type="STRING" id="1101373.A9O67_05965"/>
<name>A0A1A6DUV1_9BURK</name>
<proteinExistence type="predicted"/>
<protein>
    <submittedName>
        <fullName evidence="1">Peptide chain release factor 2</fullName>
    </submittedName>
</protein>
<dbReference type="AlphaFoldDB" id="A0A1A6DUV1"/>
<accession>A0A1A6DUV1</accession>